<feature type="region of interest" description="Disordered" evidence="4">
    <location>
        <begin position="28"/>
        <end position="82"/>
    </location>
</feature>
<sequence>MQTLLDVLVIAGAALAGIVMARLVAKRSERRRSLGRGTPVPRPAPHPSSDDESMRDTLTPHEPTAHEPTTHERREAERLAAKAEKAAARFARAGTSGPLFDYVLETGSAASAAGVPGMVHTGEYAVVDLETTGLDPADGHRVIEIAVARVRADGSVVEEFSTLLDPGRDPRTGRREVGPTHIHHVEVDDLLGAPTFAQAWGEVARLFDGAVVVAHNAVFEEKFLAHELGLAGISGERFPAVCTLLWARESINTDNHRLATVVEHAGIDFPHQHTALGDVRATAQLLPMLLSAHGDVVLQAPAVERGRAASGVGVDWKPKARDLA</sequence>
<dbReference type="PANTHER" id="PTHR30231">
    <property type="entry name" value="DNA POLYMERASE III SUBUNIT EPSILON"/>
    <property type="match status" value="1"/>
</dbReference>
<proteinExistence type="predicted"/>
<evidence type="ECO:0000256" key="1">
    <source>
        <dbReference type="ARBA" id="ARBA00022722"/>
    </source>
</evidence>
<evidence type="ECO:0000256" key="5">
    <source>
        <dbReference type="SAM" id="Phobius"/>
    </source>
</evidence>
<evidence type="ECO:0000256" key="3">
    <source>
        <dbReference type="ARBA" id="ARBA00022839"/>
    </source>
</evidence>
<evidence type="ECO:0000259" key="6">
    <source>
        <dbReference type="SMART" id="SM00479"/>
    </source>
</evidence>
<feature type="transmembrane region" description="Helical" evidence="5">
    <location>
        <begin position="6"/>
        <end position="25"/>
    </location>
</feature>
<dbReference type="InterPro" id="IPR013520">
    <property type="entry name" value="Ribonucl_H"/>
</dbReference>
<feature type="compositionally biased region" description="Basic and acidic residues" evidence="4">
    <location>
        <begin position="48"/>
        <end position="82"/>
    </location>
</feature>
<evidence type="ECO:0000313" key="8">
    <source>
        <dbReference type="Proteomes" id="UP001596098"/>
    </source>
</evidence>
<keyword evidence="2" id="KW-0378">Hydrolase</keyword>
<dbReference type="Proteomes" id="UP001596098">
    <property type="component" value="Unassembled WGS sequence"/>
</dbReference>
<organism evidence="7 8">
    <name type="scientific">Nocardioides yefusunii</name>
    <dbReference type="NCBI Taxonomy" id="2500546"/>
    <lineage>
        <taxon>Bacteria</taxon>
        <taxon>Bacillati</taxon>
        <taxon>Actinomycetota</taxon>
        <taxon>Actinomycetes</taxon>
        <taxon>Propionibacteriales</taxon>
        <taxon>Nocardioidaceae</taxon>
        <taxon>Nocardioides</taxon>
    </lineage>
</organism>
<keyword evidence="1" id="KW-0540">Nuclease</keyword>
<name>A0ABW1R2F1_9ACTN</name>
<protein>
    <submittedName>
        <fullName evidence="7">Exonuclease domain-containing protein</fullName>
    </submittedName>
</protein>
<dbReference type="Gene3D" id="3.30.420.10">
    <property type="entry name" value="Ribonuclease H-like superfamily/Ribonuclease H"/>
    <property type="match status" value="1"/>
</dbReference>
<evidence type="ECO:0000256" key="2">
    <source>
        <dbReference type="ARBA" id="ARBA00022801"/>
    </source>
</evidence>
<keyword evidence="5" id="KW-1133">Transmembrane helix</keyword>
<dbReference type="Pfam" id="PF00929">
    <property type="entry name" value="RNase_T"/>
    <property type="match status" value="1"/>
</dbReference>
<dbReference type="GO" id="GO:0004527">
    <property type="term" value="F:exonuclease activity"/>
    <property type="evidence" value="ECO:0007669"/>
    <property type="project" value="UniProtKB-KW"/>
</dbReference>
<dbReference type="EMBL" id="JBHSQI010000009">
    <property type="protein sequence ID" value="MFC6154788.1"/>
    <property type="molecule type" value="Genomic_DNA"/>
</dbReference>
<reference evidence="8" key="1">
    <citation type="journal article" date="2019" name="Int. J. Syst. Evol. Microbiol.">
        <title>The Global Catalogue of Microorganisms (GCM) 10K type strain sequencing project: providing services to taxonomists for standard genome sequencing and annotation.</title>
        <authorList>
            <consortium name="The Broad Institute Genomics Platform"/>
            <consortium name="The Broad Institute Genome Sequencing Center for Infectious Disease"/>
            <person name="Wu L."/>
            <person name="Ma J."/>
        </authorList>
    </citation>
    <scope>NUCLEOTIDE SEQUENCE [LARGE SCALE GENOMIC DNA]</scope>
    <source>
        <strain evidence="8">DFY28</strain>
    </source>
</reference>
<keyword evidence="3 7" id="KW-0269">Exonuclease</keyword>
<dbReference type="RefSeq" id="WP_128219165.1">
    <property type="nucleotide sequence ID" value="NZ_CP034929.1"/>
</dbReference>
<gene>
    <name evidence="7" type="ORF">ACFPWU_14055</name>
</gene>
<evidence type="ECO:0000313" key="7">
    <source>
        <dbReference type="EMBL" id="MFC6154788.1"/>
    </source>
</evidence>
<dbReference type="CDD" id="cd06127">
    <property type="entry name" value="DEDDh"/>
    <property type="match status" value="1"/>
</dbReference>
<dbReference type="PANTHER" id="PTHR30231:SF4">
    <property type="entry name" value="PROTEIN NEN2"/>
    <property type="match status" value="1"/>
</dbReference>
<feature type="domain" description="Exonuclease" evidence="6">
    <location>
        <begin position="123"/>
        <end position="295"/>
    </location>
</feature>
<keyword evidence="8" id="KW-1185">Reference proteome</keyword>
<comment type="caution">
    <text evidence="7">The sequence shown here is derived from an EMBL/GenBank/DDBJ whole genome shotgun (WGS) entry which is preliminary data.</text>
</comment>
<dbReference type="SUPFAM" id="SSF53098">
    <property type="entry name" value="Ribonuclease H-like"/>
    <property type="match status" value="1"/>
</dbReference>
<accession>A0ABW1R2F1</accession>
<evidence type="ECO:0000256" key="4">
    <source>
        <dbReference type="SAM" id="MobiDB-lite"/>
    </source>
</evidence>
<dbReference type="InterPro" id="IPR036397">
    <property type="entry name" value="RNaseH_sf"/>
</dbReference>
<dbReference type="SMART" id="SM00479">
    <property type="entry name" value="EXOIII"/>
    <property type="match status" value="1"/>
</dbReference>
<dbReference type="InterPro" id="IPR012337">
    <property type="entry name" value="RNaseH-like_sf"/>
</dbReference>
<keyword evidence="5" id="KW-0472">Membrane</keyword>
<keyword evidence="5" id="KW-0812">Transmembrane</keyword>